<proteinExistence type="predicted"/>
<comment type="caution">
    <text evidence="4">The sequence shown here is derived from an EMBL/GenBank/DDBJ whole genome shotgun (WGS) entry which is preliminary data.</text>
</comment>
<feature type="coiled-coil region" evidence="1">
    <location>
        <begin position="322"/>
        <end position="349"/>
    </location>
</feature>
<evidence type="ECO:0000313" key="4">
    <source>
        <dbReference type="EMBL" id="TVU29754.1"/>
    </source>
</evidence>
<feature type="region of interest" description="Disordered" evidence="2">
    <location>
        <begin position="238"/>
        <end position="270"/>
    </location>
</feature>
<dbReference type="AlphaFoldDB" id="A0A5J9V2K2"/>
<evidence type="ECO:0000256" key="2">
    <source>
        <dbReference type="SAM" id="MobiDB-lite"/>
    </source>
</evidence>
<keyword evidence="1" id="KW-0175">Coiled coil</keyword>
<gene>
    <name evidence="4" type="ORF">EJB05_21338</name>
</gene>
<dbReference type="OrthoDB" id="663059at2759"/>
<dbReference type="PANTHER" id="PTHR45125">
    <property type="entry name" value="F21J9.4-RELATED"/>
    <property type="match status" value="1"/>
</dbReference>
<organism evidence="4 5">
    <name type="scientific">Eragrostis curvula</name>
    <name type="common">weeping love grass</name>
    <dbReference type="NCBI Taxonomy" id="38414"/>
    <lineage>
        <taxon>Eukaryota</taxon>
        <taxon>Viridiplantae</taxon>
        <taxon>Streptophyta</taxon>
        <taxon>Embryophyta</taxon>
        <taxon>Tracheophyta</taxon>
        <taxon>Spermatophyta</taxon>
        <taxon>Magnoliopsida</taxon>
        <taxon>Liliopsida</taxon>
        <taxon>Poales</taxon>
        <taxon>Poaceae</taxon>
        <taxon>PACMAD clade</taxon>
        <taxon>Chloridoideae</taxon>
        <taxon>Eragrostideae</taxon>
        <taxon>Eragrostidinae</taxon>
        <taxon>Eragrostis</taxon>
    </lineage>
</organism>
<reference evidence="4 5" key="1">
    <citation type="journal article" date="2019" name="Sci. Rep.">
        <title>A high-quality genome of Eragrostis curvula grass provides insights into Poaceae evolution and supports new strategies to enhance forage quality.</title>
        <authorList>
            <person name="Carballo J."/>
            <person name="Santos B.A.C.M."/>
            <person name="Zappacosta D."/>
            <person name="Garbus I."/>
            <person name="Selva J.P."/>
            <person name="Gallo C.A."/>
            <person name="Diaz A."/>
            <person name="Albertini E."/>
            <person name="Caccamo M."/>
            <person name="Echenique V."/>
        </authorList>
    </citation>
    <scope>NUCLEOTIDE SEQUENCE [LARGE SCALE GENOMIC DNA]</scope>
    <source>
        <strain evidence="5">cv. Victoria</strain>
        <tissue evidence="4">Leaf</tissue>
    </source>
</reference>
<evidence type="ECO:0000259" key="3">
    <source>
        <dbReference type="Pfam" id="PF14303"/>
    </source>
</evidence>
<dbReference type="InterPro" id="IPR029466">
    <property type="entry name" value="NAM-associated_C"/>
</dbReference>
<dbReference type="EMBL" id="RWGY01000011">
    <property type="protein sequence ID" value="TVU29754.1"/>
    <property type="molecule type" value="Genomic_DNA"/>
</dbReference>
<feature type="non-terminal residue" evidence="4">
    <location>
        <position position="1"/>
    </location>
</feature>
<evidence type="ECO:0000313" key="5">
    <source>
        <dbReference type="Proteomes" id="UP000324897"/>
    </source>
</evidence>
<dbReference type="PANTHER" id="PTHR45125:SF40">
    <property type="entry name" value="OS06G0117800 PROTEIN"/>
    <property type="match status" value="1"/>
</dbReference>
<feature type="domain" description="No apical meristem-associated C-terminal" evidence="3">
    <location>
        <begin position="191"/>
        <end position="375"/>
    </location>
</feature>
<keyword evidence="5" id="KW-1185">Reference proteome</keyword>
<dbReference type="Pfam" id="PF14303">
    <property type="entry name" value="NAM-associated"/>
    <property type="match status" value="1"/>
</dbReference>
<protein>
    <recommendedName>
        <fullName evidence="3">No apical meristem-associated C-terminal domain-containing protein</fullName>
    </recommendedName>
</protein>
<accession>A0A5J9V2K2</accession>
<sequence length="382" mass="43433">MLILNTHSILFRMDNHSPISGGQHYLGQTYYAPDQCMYQQQSSVDPSQYEQSQPVNYAMGAEVYEEDVVIVPPPTTRKGKEKKVSRRGGGFTKEEDAVLCSAFLNVGKDPIIGVNQTLGGYYKRFHDYYNTYKPEGCNRSQLAVQNRWCTIQRSVSKFCGFKSAIDRRNDSGKNEQDRIDDAVKMYEQAEPFHFMHCWKMLRNEAKWNDKILELNNNSTGTGAAGSSQANTCHAALGEGINENSLPARPEGRDSAKRKRAADSSSSNTAAEVLQRIHDNREKCQEKEDEQMLQILTRKDEKLSLQREFLDLKKQQREENFILRQQEAVLRQQEATNAATQAEAQLLAAEAGIMAVDIDKVAPHLKNYYIGMQRQIMERRGFA</sequence>
<name>A0A5J9V2K2_9POAL</name>
<dbReference type="Proteomes" id="UP000324897">
    <property type="component" value="Chromosome 1"/>
</dbReference>
<evidence type="ECO:0000256" key="1">
    <source>
        <dbReference type="SAM" id="Coils"/>
    </source>
</evidence>
<dbReference type="Gramene" id="TVU29754">
    <property type="protein sequence ID" value="TVU29754"/>
    <property type="gene ID" value="EJB05_21338"/>
</dbReference>